<dbReference type="Proteomes" id="UP000275571">
    <property type="component" value="Plasmid lp34"/>
</dbReference>
<gene>
    <name evidence="1" type="ORF">DB313_05975</name>
</gene>
<evidence type="ECO:0000313" key="2">
    <source>
        <dbReference type="Proteomes" id="UP000275571"/>
    </source>
</evidence>
<proteinExistence type="predicted"/>
<dbReference type="KEGG" id="btur:DB313_05975"/>
<evidence type="ECO:0000313" key="1">
    <source>
        <dbReference type="EMBL" id="AYE37049.1"/>
    </source>
</evidence>
<reference evidence="1 2" key="1">
    <citation type="journal article" date="2018" name="Infect. Genet. Evol.">
        <title>Genome-wide analysis of Borrelia turcica and 'Candidatus Borrelia tachyglossi' shows relapsing fever-like genomes with unique genomic links to Lyme disease Borrelia.</title>
        <authorList>
            <person name="Gofton A.W."/>
            <person name="Margos G."/>
            <person name="Fingerle V."/>
            <person name="Hepner S."/>
            <person name="Loh S.M."/>
            <person name="Ryan U."/>
            <person name="Irwin P."/>
            <person name="Oskam C.L."/>
        </authorList>
    </citation>
    <scope>NUCLEOTIDE SEQUENCE [LARGE SCALE GENOMIC DNA]</scope>
    <source>
        <strain evidence="1 2">IST7</strain>
        <plasmid evidence="1">lp34</plasmid>
    </source>
</reference>
<sequence length="66" mass="7333">MKAEIDKADTDLRSAIGSSSGLKVNLVKLSQELSKIKNSRNRIEAVEYEDAKRSLEYAKDNFEGAT</sequence>
<dbReference type="EMBL" id="CP028890">
    <property type="protein sequence ID" value="AYE37049.1"/>
    <property type="molecule type" value="Genomic_DNA"/>
</dbReference>
<organism evidence="1 2">
    <name type="scientific">Borrelia turcica IST7</name>
    <dbReference type="NCBI Taxonomy" id="1104446"/>
    <lineage>
        <taxon>Bacteria</taxon>
        <taxon>Pseudomonadati</taxon>
        <taxon>Spirochaetota</taxon>
        <taxon>Spirochaetia</taxon>
        <taxon>Spirochaetales</taxon>
        <taxon>Borreliaceae</taxon>
        <taxon>Borrelia</taxon>
    </lineage>
</organism>
<protein>
    <submittedName>
        <fullName evidence="1">Uncharacterized protein</fullName>
    </submittedName>
</protein>
<name>A0A386PQC7_9SPIR</name>
<accession>A0A386PQC7</accession>
<keyword evidence="1" id="KW-0614">Plasmid</keyword>
<keyword evidence="2" id="KW-1185">Reference proteome</keyword>
<dbReference type="RefSeq" id="WP_120104970.1">
    <property type="nucleotide sequence ID" value="NZ_CP028890.1"/>
</dbReference>
<dbReference type="AlphaFoldDB" id="A0A386PQC7"/>
<geneLocation type="plasmid" evidence="1 2">
    <name>lp34</name>
</geneLocation>